<dbReference type="EMBL" id="IACI01067238">
    <property type="protein sequence ID" value="LAA27195.1"/>
    <property type="molecule type" value="Transcribed_RNA"/>
</dbReference>
<evidence type="ECO:0000313" key="1">
    <source>
        <dbReference type="EMBL" id="LAA27195.1"/>
    </source>
</evidence>
<reference evidence="1" key="2">
    <citation type="submission" date="2017-12" db="EMBL/GenBank/DDBJ databases">
        <title>Coralsnake Venomics: Analyses of Venom Gland Transcriptomes and Proteomes of Six Brazilian Taxa.</title>
        <authorList>
            <person name="Aird S.D."/>
            <person name="Jorge da Silva N."/>
            <person name="Qiu L."/>
            <person name="Villar-Briones A."/>
            <person name="Aparecida-Saddi V."/>
            <person name="Campos-Telles M.P."/>
            <person name="Grau M."/>
            <person name="Mikheyev A.S."/>
        </authorList>
    </citation>
    <scope>NUCLEOTIDE SEQUENCE</scope>
    <source>
        <tissue evidence="1">Venom_gland</tissue>
    </source>
</reference>
<reference evidence="1" key="1">
    <citation type="submission" date="2017-07" db="EMBL/GenBank/DDBJ databases">
        <authorList>
            <person name="Mikheyev A."/>
            <person name="Grau M."/>
        </authorList>
    </citation>
    <scope>NUCLEOTIDE SEQUENCE</scope>
    <source>
        <tissue evidence="1">Venom_gland</tissue>
    </source>
</reference>
<accession>A0A2H6NC94</accession>
<protein>
    <submittedName>
        <fullName evidence="1">Uncharacterized protein</fullName>
    </submittedName>
</protein>
<dbReference type="AlphaFoldDB" id="A0A2H6NC94"/>
<sequence length="234" mass="25614">MRWLISITHRCYQPKGTHCKQEGLIQVLAEAILYLAHFPQPPPLDMVRSKMEQTTALSFQPLLVLRVHGELQPLFDVHLDFSITTSVQGFEGPEHSIQTDQAADEVVEIHAAVFVGVTADHQGVELLMEVKPSGLESRGQIPHLNSPCRAGVLFEGALPLLDVVPEIPELVEVQLARGIAVHDGHHASASVQAEACRLQVLMAGHHLVEDVHQLGGAHFHVIARQLGKEPSELA</sequence>
<organism evidence="1">
    <name type="scientific">Micrurus carvalhoi</name>
    <dbReference type="NCBI Taxonomy" id="3147026"/>
    <lineage>
        <taxon>Eukaryota</taxon>
        <taxon>Metazoa</taxon>
        <taxon>Chordata</taxon>
        <taxon>Craniata</taxon>
        <taxon>Vertebrata</taxon>
        <taxon>Euteleostomi</taxon>
        <taxon>Lepidosauria</taxon>
        <taxon>Squamata</taxon>
        <taxon>Bifurcata</taxon>
        <taxon>Unidentata</taxon>
        <taxon>Episquamata</taxon>
        <taxon>Toxicofera</taxon>
        <taxon>Serpentes</taxon>
        <taxon>Colubroidea</taxon>
        <taxon>Elapidae</taxon>
        <taxon>Elapinae</taxon>
        <taxon>Micrurus</taxon>
    </lineage>
</organism>
<proteinExistence type="predicted"/>
<name>A0A2H6NC94_9SAUR</name>